<protein>
    <submittedName>
        <fullName evidence="2">Uncharacterized protein</fullName>
    </submittedName>
</protein>
<keyword evidence="1" id="KW-1133">Transmembrane helix</keyword>
<dbReference type="AlphaFoldDB" id="A0A285QXB7"/>
<dbReference type="EMBL" id="OBMI01000002">
    <property type="protein sequence ID" value="SOB86563.1"/>
    <property type="molecule type" value="Genomic_DNA"/>
</dbReference>
<evidence type="ECO:0000256" key="1">
    <source>
        <dbReference type="SAM" id="Phobius"/>
    </source>
</evidence>
<reference evidence="2 3" key="1">
    <citation type="submission" date="2017-07" db="EMBL/GenBank/DDBJ databases">
        <authorList>
            <person name="Sun Z.S."/>
            <person name="Albrecht U."/>
            <person name="Echele G."/>
            <person name="Lee C.C."/>
        </authorList>
    </citation>
    <scope>NUCLEOTIDE SEQUENCE [LARGE SCALE GENOMIC DNA]</scope>
    <source>
        <strain evidence="2 3">CGMCC 1.12672</strain>
    </source>
</reference>
<evidence type="ECO:0000313" key="2">
    <source>
        <dbReference type="EMBL" id="SOB86563.1"/>
    </source>
</evidence>
<accession>A0A285QXB7</accession>
<keyword evidence="1" id="KW-0472">Membrane</keyword>
<sequence>MLNVLSVLIGLSSLVFILPGVFPLLGALNWLAVPITLVGLVLGMVSSRNTGRNLNLVLLVVAILRLSLGGGIL</sequence>
<dbReference type="RefSeq" id="WP_097063574.1">
    <property type="nucleotide sequence ID" value="NZ_OBMI01000002.1"/>
</dbReference>
<evidence type="ECO:0000313" key="3">
    <source>
        <dbReference type="Proteomes" id="UP000219494"/>
    </source>
</evidence>
<keyword evidence="3" id="KW-1185">Reference proteome</keyword>
<organism evidence="2 3">
    <name type="scientific">Sphingomonas guangdongensis</name>
    <dbReference type="NCBI Taxonomy" id="1141890"/>
    <lineage>
        <taxon>Bacteria</taxon>
        <taxon>Pseudomonadati</taxon>
        <taxon>Pseudomonadota</taxon>
        <taxon>Alphaproteobacteria</taxon>
        <taxon>Sphingomonadales</taxon>
        <taxon>Sphingomonadaceae</taxon>
        <taxon>Sphingomonas</taxon>
    </lineage>
</organism>
<keyword evidence="1" id="KW-0812">Transmembrane</keyword>
<gene>
    <name evidence="2" type="ORF">SAMN06297144_1669</name>
</gene>
<feature type="transmembrane region" description="Helical" evidence="1">
    <location>
        <begin position="53"/>
        <end position="72"/>
    </location>
</feature>
<name>A0A285QXB7_9SPHN</name>
<feature type="transmembrane region" description="Helical" evidence="1">
    <location>
        <begin position="27"/>
        <end position="46"/>
    </location>
</feature>
<dbReference type="Proteomes" id="UP000219494">
    <property type="component" value="Unassembled WGS sequence"/>
</dbReference>
<proteinExistence type="predicted"/>